<proteinExistence type="predicted"/>
<evidence type="ECO:0000313" key="1">
    <source>
        <dbReference type="EMBL" id="KAH9374449.1"/>
    </source>
</evidence>
<organism evidence="1 2">
    <name type="scientific">Haemaphysalis longicornis</name>
    <name type="common">Bush tick</name>
    <dbReference type="NCBI Taxonomy" id="44386"/>
    <lineage>
        <taxon>Eukaryota</taxon>
        <taxon>Metazoa</taxon>
        <taxon>Ecdysozoa</taxon>
        <taxon>Arthropoda</taxon>
        <taxon>Chelicerata</taxon>
        <taxon>Arachnida</taxon>
        <taxon>Acari</taxon>
        <taxon>Parasitiformes</taxon>
        <taxon>Ixodida</taxon>
        <taxon>Ixodoidea</taxon>
        <taxon>Ixodidae</taxon>
        <taxon>Haemaphysalinae</taxon>
        <taxon>Haemaphysalis</taxon>
    </lineage>
</organism>
<dbReference type="VEuPathDB" id="VectorBase:HLOH_053807"/>
<protein>
    <submittedName>
        <fullName evidence="1">Uncharacterized protein</fullName>
    </submittedName>
</protein>
<dbReference type="Proteomes" id="UP000821853">
    <property type="component" value="Chromosome 4"/>
</dbReference>
<reference evidence="1 2" key="1">
    <citation type="journal article" date="2020" name="Cell">
        <title>Large-Scale Comparative Analyses of Tick Genomes Elucidate Their Genetic Diversity and Vector Capacities.</title>
        <authorList>
            <consortium name="Tick Genome and Microbiome Consortium (TIGMIC)"/>
            <person name="Jia N."/>
            <person name="Wang J."/>
            <person name="Shi W."/>
            <person name="Du L."/>
            <person name="Sun Y."/>
            <person name="Zhan W."/>
            <person name="Jiang J.F."/>
            <person name="Wang Q."/>
            <person name="Zhang B."/>
            <person name="Ji P."/>
            <person name="Bell-Sakyi L."/>
            <person name="Cui X.M."/>
            <person name="Yuan T.T."/>
            <person name="Jiang B.G."/>
            <person name="Yang W.F."/>
            <person name="Lam T.T."/>
            <person name="Chang Q.C."/>
            <person name="Ding S.J."/>
            <person name="Wang X.J."/>
            <person name="Zhu J.G."/>
            <person name="Ruan X.D."/>
            <person name="Zhao L."/>
            <person name="Wei J.T."/>
            <person name="Ye R.Z."/>
            <person name="Que T.C."/>
            <person name="Du C.H."/>
            <person name="Zhou Y.H."/>
            <person name="Cheng J.X."/>
            <person name="Dai P.F."/>
            <person name="Guo W.B."/>
            <person name="Han X.H."/>
            <person name="Huang E.J."/>
            <person name="Li L.F."/>
            <person name="Wei W."/>
            <person name="Gao Y.C."/>
            <person name="Liu J.Z."/>
            <person name="Shao H.Z."/>
            <person name="Wang X."/>
            <person name="Wang C.C."/>
            <person name="Yang T.C."/>
            <person name="Huo Q.B."/>
            <person name="Li W."/>
            <person name="Chen H.Y."/>
            <person name="Chen S.E."/>
            <person name="Zhou L.G."/>
            <person name="Ni X.B."/>
            <person name="Tian J.H."/>
            <person name="Sheng Y."/>
            <person name="Liu T."/>
            <person name="Pan Y.S."/>
            <person name="Xia L.Y."/>
            <person name="Li J."/>
            <person name="Zhao F."/>
            <person name="Cao W.C."/>
        </authorList>
    </citation>
    <scope>NUCLEOTIDE SEQUENCE [LARGE SCALE GENOMIC DNA]</scope>
    <source>
        <strain evidence="1">HaeL-2018</strain>
    </source>
</reference>
<evidence type="ECO:0000313" key="2">
    <source>
        <dbReference type="Proteomes" id="UP000821853"/>
    </source>
</evidence>
<keyword evidence="2" id="KW-1185">Reference proteome</keyword>
<comment type="caution">
    <text evidence="1">The sequence shown here is derived from an EMBL/GenBank/DDBJ whole genome shotgun (WGS) entry which is preliminary data.</text>
</comment>
<dbReference type="AlphaFoldDB" id="A0A9J6GHV2"/>
<sequence length="98" mass="10982">MTKRAWHILRSLMGTATSKTVTNQTIYRLNHNNPQPPESLLASLQDRLFATDTTATPHPDHKETPNDALDALFTRTELLRGLSSHTRNTAPGNDNITY</sequence>
<dbReference type="EMBL" id="JABSTR010000006">
    <property type="protein sequence ID" value="KAH9374449.1"/>
    <property type="molecule type" value="Genomic_DNA"/>
</dbReference>
<accession>A0A9J6GHV2</accession>
<gene>
    <name evidence="1" type="ORF">HPB48_016375</name>
</gene>
<name>A0A9J6GHV2_HAELO</name>